<dbReference type="PANTHER" id="PTHR35526:SF3">
    <property type="entry name" value="ANTI-SIGMA-F FACTOR RSBW"/>
    <property type="match status" value="1"/>
</dbReference>
<dbReference type="InterPro" id="IPR003594">
    <property type="entry name" value="HATPase_dom"/>
</dbReference>
<feature type="domain" description="Histidine kinase/HSP90-like ATPase" evidence="2">
    <location>
        <begin position="6"/>
        <end position="125"/>
    </location>
</feature>
<dbReference type="CDD" id="cd16936">
    <property type="entry name" value="HATPase_RsbW-like"/>
    <property type="match status" value="1"/>
</dbReference>
<reference evidence="3 4" key="1">
    <citation type="submission" date="2016-08" db="EMBL/GenBank/DDBJ databases">
        <title>The complete genome of Streptomyces subrutilus 10-1-1.</title>
        <authorList>
            <person name="Chen X."/>
        </authorList>
    </citation>
    <scope>NUCLEOTIDE SEQUENCE [LARGE SCALE GENOMIC DNA]</scope>
    <source>
        <strain evidence="3 4">10-1-1</strain>
    </source>
</reference>
<comment type="caution">
    <text evidence="3">The sequence shown here is derived from an EMBL/GenBank/DDBJ whole genome shotgun (WGS) entry which is preliminary data.</text>
</comment>
<dbReference type="AlphaFoldDB" id="A0A1E5PUK5"/>
<dbReference type="PANTHER" id="PTHR35526">
    <property type="entry name" value="ANTI-SIGMA-F FACTOR RSBW-RELATED"/>
    <property type="match status" value="1"/>
</dbReference>
<accession>A0A1E5PUK5</accession>
<dbReference type="GO" id="GO:0004674">
    <property type="term" value="F:protein serine/threonine kinase activity"/>
    <property type="evidence" value="ECO:0007669"/>
    <property type="project" value="UniProtKB-KW"/>
</dbReference>
<proteinExistence type="predicted"/>
<dbReference type="EMBL" id="MEHK01000001">
    <property type="protein sequence ID" value="OEJ33191.1"/>
    <property type="molecule type" value="Genomic_DNA"/>
</dbReference>
<dbReference type="Proteomes" id="UP000095705">
    <property type="component" value="Unassembled WGS sequence"/>
</dbReference>
<dbReference type="SUPFAM" id="SSF55874">
    <property type="entry name" value="ATPase domain of HSP90 chaperone/DNA topoisomerase II/histidine kinase"/>
    <property type="match status" value="1"/>
</dbReference>
<dbReference type="Pfam" id="PF13581">
    <property type="entry name" value="HATPase_c_2"/>
    <property type="match status" value="1"/>
</dbReference>
<evidence type="ECO:0000256" key="1">
    <source>
        <dbReference type="ARBA" id="ARBA00022527"/>
    </source>
</evidence>
<evidence type="ECO:0000259" key="2">
    <source>
        <dbReference type="Pfam" id="PF13581"/>
    </source>
</evidence>
<keyword evidence="4" id="KW-1185">Reference proteome</keyword>
<dbReference type="RefSeq" id="WP_069921440.1">
    <property type="nucleotide sequence ID" value="NZ_MEHK01000001.1"/>
</dbReference>
<keyword evidence="1" id="KW-0808">Transferase</keyword>
<gene>
    <name evidence="3" type="ORF">BGK67_19355</name>
</gene>
<dbReference type="Gene3D" id="3.30.565.10">
    <property type="entry name" value="Histidine kinase-like ATPase, C-terminal domain"/>
    <property type="match status" value="1"/>
</dbReference>
<keyword evidence="1" id="KW-0723">Serine/threonine-protein kinase</keyword>
<evidence type="ECO:0000313" key="4">
    <source>
        <dbReference type="Proteomes" id="UP000095705"/>
    </source>
</evidence>
<name>A0A1E5PUK5_9ACTN</name>
<protein>
    <recommendedName>
        <fullName evidence="2">Histidine kinase/HSP90-like ATPase domain-containing protein</fullName>
    </recommendedName>
</protein>
<dbReference type="STRING" id="36818.BGK67_19355"/>
<dbReference type="OrthoDB" id="3473697at2"/>
<organism evidence="3 4">
    <name type="scientific">Streptomyces subrutilus</name>
    <dbReference type="NCBI Taxonomy" id="36818"/>
    <lineage>
        <taxon>Bacteria</taxon>
        <taxon>Bacillati</taxon>
        <taxon>Actinomycetota</taxon>
        <taxon>Actinomycetes</taxon>
        <taxon>Kitasatosporales</taxon>
        <taxon>Streptomycetaceae</taxon>
        <taxon>Streptomyces</taxon>
    </lineage>
</organism>
<sequence length="131" mass="13838">MAQRFSSTRRGARLARRLAQAQLDIWGIPYGCELSDDVGLVVGELAANAVLHGRLPGRDFELRLEYGGGCVRVMVSDTRGDTGPPDAPAPVDPWSAEDGRGLLVVAAVARDWGVAARGPGKTVWAEVGSTP</sequence>
<dbReference type="InterPro" id="IPR050267">
    <property type="entry name" value="Anti-sigma-factor_SerPK"/>
</dbReference>
<evidence type="ECO:0000313" key="3">
    <source>
        <dbReference type="EMBL" id="OEJ33191.1"/>
    </source>
</evidence>
<keyword evidence="1" id="KW-0418">Kinase</keyword>
<dbReference type="InterPro" id="IPR036890">
    <property type="entry name" value="HATPase_C_sf"/>
</dbReference>